<protein>
    <submittedName>
        <fullName evidence="1">Uncharacterized protein</fullName>
    </submittedName>
</protein>
<dbReference type="Proteomes" id="UP001055048">
    <property type="component" value="Unassembled WGS sequence"/>
</dbReference>
<gene>
    <name evidence="1" type="ORF">CE91St12_11240</name>
</gene>
<accession>A0AA37JQS1</accession>
<name>A0AA37JQS1_BACUN</name>
<reference evidence="1" key="1">
    <citation type="submission" date="2022-01" db="EMBL/GenBank/DDBJ databases">
        <title>Novel bile acid biosynthetic pathways are enriched in the microbiome of centenarians.</title>
        <authorList>
            <person name="Sato Y."/>
            <person name="Atarashi K."/>
            <person name="Plichta R.D."/>
            <person name="Arai Y."/>
            <person name="Sasajima S."/>
            <person name="Kearney M.S."/>
            <person name="Suda W."/>
            <person name="Takeshita K."/>
            <person name="Sasaki T."/>
            <person name="Okamoto S."/>
            <person name="Skelly N.A."/>
            <person name="Okamura Y."/>
            <person name="Vlamakis H."/>
            <person name="Li Y."/>
            <person name="Tanoue T."/>
            <person name="Takei H."/>
            <person name="Nittono H."/>
            <person name="Narushima S."/>
            <person name="Irie J."/>
            <person name="Itoh H."/>
            <person name="Moriya K."/>
            <person name="Sugiura Y."/>
            <person name="Suematsu M."/>
            <person name="Moritoki N."/>
            <person name="Shibata S."/>
            <person name="Littman R.D."/>
            <person name="Fischbach A.M."/>
            <person name="Uwamino Y."/>
            <person name="Inoue T."/>
            <person name="Honda A."/>
            <person name="Hattori M."/>
            <person name="Murai T."/>
            <person name="Xavier J.R."/>
            <person name="Hirose N."/>
            <person name="Honda K."/>
        </authorList>
    </citation>
    <scope>NUCLEOTIDE SEQUENCE</scope>
    <source>
        <strain evidence="1">CE91-St12</strain>
    </source>
</reference>
<comment type="caution">
    <text evidence="1">The sequence shown here is derived from an EMBL/GenBank/DDBJ whole genome shotgun (WGS) entry which is preliminary data.</text>
</comment>
<dbReference type="AlphaFoldDB" id="A0AA37JQS1"/>
<proteinExistence type="predicted"/>
<evidence type="ECO:0000313" key="1">
    <source>
        <dbReference type="EMBL" id="GKH12914.1"/>
    </source>
</evidence>
<evidence type="ECO:0000313" key="2">
    <source>
        <dbReference type="Proteomes" id="UP001055048"/>
    </source>
</evidence>
<sequence>MMANMNFCDFSIDSLNSRNIGIKAEKELSQITQGTYLDMDTLFSPKEHERLKPSSILLFLPPIYNKDSHLFTTPKPF</sequence>
<dbReference type="EMBL" id="BQNL01000001">
    <property type="protein sequence ID" value="GKH12914.1"/>
    <property type="molecule type" value="Genomic_DNA"/>
</dbReference>
<organism evidence="1 2">
    <name type="scientific">Bacteroides uniformis</name>
    <dbReference type="NCBI Taxonomy" id="820"/>
    <lineage>
        <taxon>Bacteria</taxon>
        <taxon>Pseudomonadati</taxon>
        <taxon>Bacteroidota</taxon>
        <taxon>Bacteroidia</taxon>
        <taxon>Bacteroidales</taxon>
        <taxon>Bacteroidaceae</taxon>
        <taxon>Bacteroides</taxon>
    </lineage>
</organism>